<organism evidence="1">
    <name type="scientific">Telmatobacter sp. DSM 110680</name>
    <dbReference type="NCBI Taxonomy" id="3036704"/>
    <lineage>
        <taxon>Bacteria</taxon>
        <taxon>Pseudomonadati</taxon>
        <taxon>Acidobacteriota</taxon>
        <taxon>Terriglobia</taxon>
        <taxon>Terriglobales</taxon>
        <taxon>Acidobacteriaceae</taxon>
        <taxon>Telmatobacter</taxon>
    </lineage>
</organism>
<proteinExistence type="predicted"/>
<evidence type="ECO:0000313" key="1">
    <source>
        <dbReference type="EMBL" id="XBH20055.1"/>
    </source>
</evidence>
<dbReference type="SUPFAM" id="SSF47413">
    <property type="entry name" value="lambda repressor-like DNA-binding domains"/>
    <property type="match status" value="1"/>
</dbReference>
<reference evidence="1" key="1">
    <citation type="submission" date="2023-03" db="EMBL/GenBank/DDBJ databases">
        <title>Edaphobacter sp.</title>
        <authorList>
            <person name="Huber K.J."/>
            <person name="Papendorf J."/>
            <person name="Pilke C."/>
            <person name="Bunk B."/>
            <person name="Sproeer C."/>
            <person name="Pester M."/>
        </authorList>
    </citation>
    <scope>NUCLEOTIDE SEQUENCE</scope>
    <source>
        <strain evidence="1">DSM 110680</strain>
    </source>
</reference>
<gene>
    <name evidence="1" type="ORF">P8935_12200</name>
</gene>
<name>A0AAU7DRX0_9BACT</name>
<protein>
    <submittedName>
        <fullName evidence="1">Helix-turn-helix transcriptional regulator</fullName>
    </submittedName>
</protein>
<accession>A0AAU7DRX0</accession>
<dbReference type="InterPro" id="IPR001387">
    <property type="entry name" value="Cro/C1-type_HTH"/>
</dbReference>
<dbReference type="InterPro" id="IPR010982">
    <property type="entry name" value="Lambda_DNA-bd_dom_sf"/>
</dbReference>
<sequence length="114" mass="12922">MPFARLRRAGKIALSWWWWKCPVAQACRTIKGLARAQVCALLPLCGAPVCLKVSYSIGMMVSELLRAWRHHEEMSVRDAADRIGIPWSTYARVEKGYPMSGETWTAILLWMLGS</sequence>
<dbReference type="RefSeq" id="WP_348265279.1">
    <property type="nucleotide sequence ID" value="NZ_CP121196.1"/>
</dbReference>
<dbReference type="Gene3D" id="1.10.260.40">
    <property type="entry name" value="lambda repressor-like DNA-binding domains"/>
    <property type="match status" value="1"/>
</dbReference>
<dbReference type="AlphaFoldDB" id="A0AAU7DRX0"/>
<dbReference type="CDD" id="cd00093">
    <property type="entry name" value="HTH_XRE"/>
    <property type="match status" value="1"/>
</dbReference>
<dbReference type="GO" id="GO:0003677">
    <property type="term" value="F:DNA binding"/>
    <property type="evidence" value="ECO:0007669"/>
    <property type="project" value="InterPro"/>
</dbReference>
<dbReference type="EMBL" id="CP121196">
    <property type="protein sequence ID" value="XBH20055.1"/>
    <property type="molecule type" value="Genomic_DNA"/>
</dbReference>